<keyword evidence="2" id="KW-0540">Nuclease</keyword>
<gene>
    <name evidence="2" type="ORF">M5G25_16110</name>
</gene>
<dbReference type="Gene3D" id="1.10.30.50">
    <property type="match status" value="1"/>
</dbReference>
<accession>A0ABT5Q738</accession>
<keyword evidence="2" id="KW-0378">Hydrolase</keyword>
<dbReference type="EMBL" id="JAMDGR010000012">
    <property type="protein sequence ID" value="MDD1149814.1"/>
    <property type="molecule type" value="Genomic_DNA"/>
</dbReference>
<feature type="domain" description="HNH nuclease" evidence="1">
    <location>
        <begin position="7"/>
        <end position="67"/>
    </location>
</feature>
<protein>
    <submittedName>
        <fullName evidence="2">HNH endonuclease</fullName>
    </submittedName>
</protein>
<dbReference type="GO" id="GO:0004519">
    <property type="term" value="F:endonuclease activity"/>
    <property type="evidence" value="ECO:0007669"/>
    <property type="project" value="UniProtKB-KW"/>
</dbReference>
<dbReference type="InterPro" id="IPR003615">
    <property type="entry name" value="HNH_nuc"/>
</dbReference>
<evidence type="ECO:0000313" key="2">
    <source>
        <dbReference type="EMBL" id="MDD1149814.1"/>
    </source>
</evidence>
<comment type="caution">
    <text evidence="2">The sequence shown here is derived from an EMBL/GenBank/DDBJ whole genome shotgun (WGS) entry which is preliminary data.</text>
</comment>
<dbReference type="CDD" id="cd00085">
    <property type="entry name" value="HNHc"/>
    <property type="match status" value="1"/>
</dbReference>
<keyword evidence="2" id="KW-0255">Endonuclease</keyword>
<organism evidence="2 3">
    <name type="scientific">Pseudomonas idahonensis</name>
    <dbReference type="NCBI Taxonomy" id="2942628"/>
    <lineage>
        <taxon>Bacteria</taxon>
        <taxon>Pseudomonadati</taxon>
        <taxon>Pseudomonadota</taxon>
        <taxon>Gammaproteobacteria</taxon>
        <taxon>Pseudomonadales</taxon>
        <taxon>Pseudomonadaceae</taxon>
        <taxon>Pseudomonas</taxon>
    </lineage>
</organism>
<evidence type="ECO:0000313" key="3">
    <source>
        <dbReference type="Proteomes" id="UP001217610"/>
    </source>
</evidence>
<proteinExistence type="predicted"/>
<keyword evidence="3" id="KW-1185">Reference proteome</keyword>
<dbReference type="InterPro" id="IPR002711">
    <property type="entry name" value="HNH"/>
</dbReference>
<name>A0ABT5Q738_9PSED</name>
<evidence type="ECO:0000259" key="1">
    <source>
        <dbReference type="SMART" id="SM00507"/>
    </source>
</evidence>
<dbReference type="Pfam" id="PF01844">
    <property type="entry name" value="HNH"/>
    <property type="match status" value="1"/>
</dbReference>
<sequence>MFVRNPDVVAEALHRAAGVCEVCVQPAPFTRKSNGTPYLEVHHKIRLADGGLDTLENAVALCPNCHRASHYG</sequence>
<reference evidence="2 3" key="1">
    <citation type="submission" date="2022-05" db="EMBL/GenBank/DDBJ databases">
        <title>Novel Pseudomonas spp. Isolated from a Rainbow Trout Aquaculture Facility.</title>
        <authorList>
            <person name="Testerman T."/>
            <person name="Graf J."/>
        </authorList>
    </citation>
    <scope>NUCLEOTIDE SEQUENCE [LARGE SCALE GENOMIC DNA]</scope>
    <source>
        <strain evidence="2 3">ID357</strain>
    </source>
</reference>
<dbReference type="Proteomes" id="UP001217610">
    <property type="component" value="Unassembled WGS sequence"/>
</dbReference>
<dbReference type="SMART" id="SM00507">
    <property type="entry name" value="HNHc"/>
    <property type="match status" value="1"/>
</dbReference>